<dbReference type="SUPFAM" id="SSF52374">
    <property type="entry name" value="Nucleotidylyl transferase"/>
    <property type="match status" value="1"/>
</dbReference>
<evidence type="ECO:0000256" key="12">
    <source>
        <dbReference type="SAM" id="MobiDB-lite"/>
    </source>
</evidence>
<evidence type="ECO:0000256" key="2">
    <source>
        <dbReference type="ARBA" id="ARBA00005594"/>
    </source>
</evidence>
<comment type="function">
    <text evidence="1">Catalyzes the attachment of tyrosine to tRNA(Tyr) in a two-step reaction: tyrosine is first activated by ATP to form Tyr-AMP and then transferred to the acceptor end of tRNA(Tyr).</text>
</comment>
<gene>
    <name evidence="13" type="ORF">EMWEY_00058300</name>
</gene>
<evidence type="ECO:0000256" key="11">
    <source>
        <dbReference type="RuleBase" id="RU363036"/>
    </source>
</evidence>
<dbReference type="InterPro" id="IPR002305">
    <property type="entry name" value="aa-tRNA-synth_Ic"/>
</dbReference>
<evidence type="ECO:0000256" key="4">
    <source>
        <dbReference type="ARBA" id="ARBA00022598"/>
    </source>
</evidence>
<dbReference type="EMBL" id="HG720625">
    <property type="protein sequence ID" value="CDJ59624.1"/>
    <property type="molecule type" value="Genomic_DNA"/>
</dbReference>
<name>U6MAY3_EIMMA</name>
<feature type="compositionally biased region" description="Low complexity" evidence="12">
    <location>
        <begin position="14"/>
        <end position="57"/>
    </location>
</feature>
<feature type="non-terminal residue" evidence="13">
    <location>
        <position position="213"/>
    </location>
</feature>
<proteinExistence type="inferred from homology"/>
<dbReference type="GO" id="GO:0006437">
    <property type="term" value="P:tyrosyl-tRNA aminoacylation"/>
    <property type="evidence" value="ECO:0007669"/>
    <property type="project" value="TreeGrafter"/>
</dbReference>
<keyword evidence="14" id="KW-1185">Reference proteome</keyword>
<dbReference type="GO" id="GO:0005524">
    <property type="term" value="F:ATP binding"/>
    <property type="evidence" value="ECO:0007669"/>
    <property type="project" value="UniProtKB-KW"/>
</dbReference>
<evidence type="ECO:0000256" key="1">
    <source>
        <dbReference type="ARBA" id="ARBA00002025"/>
    </source>
</evidence>
<dbReference type="Gene3D" id="3.40.50.620">
    <property type="entry name" value="HUPs"/>
    <property type="match status" value="1"/>
</dbReference>
<dbReference type="RefSeq" id="XP_013336271.1">
    <property type="nucleotide sequence ID" value="XM_013480817.1"/>
</dbReference>
<keyword evidence="4 11" id="KW-0436">Ligase</keyword>
<reference evidence="13" key="1">
    <citation type="submission" date="2013-10" db="EMBL/GenBank/DDBJ databases">
        <title>Genomic analysis of the causative agents of coccidiosis in chickens.</title>
        <authorList>
            <person name="Reid A.J."/>
            <person name="Blake D."/>
            <person name="Billington K."/>
            <person name="Browne H."/>
            <person name="Dunn M."/>
            <person name="Hung S."/>
            <person name="Kawahara F."/>
            <person name="Miranda-Saavedra D."/>
            <person name="Mourier T."/>
            <person name="Nagra H."/>
            <person name="Otto T.D."/>
            <person name="Rawlings N."/>
            <person name="Sanchez A."/>
            <person name="Sanders M."/>
            <person name="Subramaniam C."/>
            <person name="Tay Y."/>
            <person name="Dear P."/>
            <person name="Doerig C."/>
            <person name="Gruber A."/>
            <person name="Parkinson J."/>
            <person name="Shirley M."/>
            <person name="Wan K.L."/>
            <person name="Berriman M."/>
            <person name="Tomley F."/>
            <person name="Pain A."/>
        </authorList>
    </citation>
    <scope>NUCLEOTIDE SEQUENCE [LARGE SCALE GENOMIC DNA]</scope>
    <source>
        <strain evidence="13">Weybridge</strain>
    </source>
</reference>
<keyword evidence="6 11" id="KW-0067">ATP-binding</keyword>
<comment type="similarity">
    <text evidence="2 11">Belongs to the class-I aminoacyl-tRNA synthetase family.</text>
</comment>
<evidence type="ECO:0000256" key="9">
    <source>
        <dbReference type="ARBA" id="ARBA00033323"/>
    </source>
</evidence>
<evidence type="ECO:0000256" key="8">
    <source>
        <dbReference type="ARBA" id="ARBA00023146"/>
    </source>
</evidence>
<keyword evidence="5 11" id="KW-0547">Nucleotide-binding</keyword>
<dbReference type="PANTHER" id="PTHR46264">
    <property type="entry name" value="TYROSINE-TRNA LIGASE"/>
    <property type="match status" value="1"/>
</dbReference>
<protein>
    <recommendedName>
        <fullName evidence="3">tyrosine--tRNA ligase</fullName>
        <ecNumber evidence="3">6.1.1.1</ecNumber>
    </recommendedName>
    <alternativeName>
        <fullName evidence="9">Tyrosyl-tRNA synthetase</fullName>
    </alternativeName>
</protein>
<dbReference type="VEuPathDB" id="ToxoDB:EMWEY_00058300"/>
<evidence type="ECO:0000313" key="13">
    <source>
        <dbReference type="EMBL" id="CDJ59624.1"/>
    </source>
</evidence>
<dbReference type="GO" id="GO:0005737">
    <property type="term" value="C:cytoplasm"/>
    <property type="evidence" value="ECO:0007669"/>
    <property type="project" value="TreeGrafter"/>
</dbReference>
<evidence type="ECO:0000256" key="10">
    <source>
        <dbReference type="ARBA" id="ARBA00048248"/>
    </source>
</evidence>
<keyword evidence="7 11" id="KW-0648">Protein biosynthesis</keyword>
<dbReference type="Proteomes" id="UP000030763">
    <property type="component" value="Unassembled WGS sequence"/>
</dbReference>
<dbReference type="AlphaFoldDB" id="U6MAY3"/>
<organism evidence="13 14">
    <name type="scientific">Eimeria maxima</name>
    <name type="common">Coccidian parasite</name>
    <dbReference type="NCBI Taxonomy" id="5804"/>
    <lineage>
        <taxon>Eukaryota</taxon>
        <taxon>Sar</taxon>
        <taxon>Alveolata</taxon>
        <taxon>Apicomplexa</taxon>
        <taxon>Conoidasida</taxon>
        <taxon>Coccidia</taxon>
        <taxon>Eucoccidiorida</taxon>
        <taxon>Eimeriorina</taxon>
        <taxon>Eimeriidae</taxon>
        <taxon>Eimeria</taxon>
    </lineage>
</organism>
<dbReference type="InterPro" id="IPR050489">
    <property type="entry name" value="Tyr-tRNA_synthase"/>
</dbReference>
<feature type="region of interest" description="Disordered" evidence="12">
    <location>
        <begin position="1"/>
        <end position="64"/>
    </location>
</feature>
<dbReference type="InterPro" id="IPR014729">
    <property type="entry name" value="Rossmann-like_a/b/a_fold"/>
</dbReference>
<evidence type="ECO:0000256" key="3">
    <source>
        <dbReference type="ARBA" id="ARBA00013160"/>
    </source>
</evidence>
<accession>U6MAY3</accession>
<evidence type="ECO:0000256" key="5">
    <source>
        <dbReference type="ARBA" id="ARBA00022741"/>
    </source>
</evidence>
<dbReference type="Pfam" id="PF00579">
    <property type="entry name" value="tRNA-synt_1b"/>
    <property type="match status" value="1"/>
</dbReference>
<dbReference type="OrthoDB" id="354342at2759"/>
<keyword evidence="8 11" id="KW-0030">Aminoacyl-tRNA synthetase</keyword>
<evidence type="ECO:0000256" key="7">
    <source>
        <dbReference type="ARBA" id="ARBA00022917"/>
    </source>
</evidence>
<dbReference type="GO" id="GO:0004831">
    <property type="term" value="F:tyrosine-tRNA ligase activity"/>
    <property type="evidence" value="ECO:0007669"/>
    <property type="project" value="UniProtKB-EC"/>
</dbReference>
<evidence type="ECO:0000313" key="14">
    <source>
        <dbReference type="Proteomes" id="UP000030763"/>
    </source>
</evidence>
<dbReference type="EC" id="6.1.1.1" evidence="3"/>
<dbReference type="PANTHER" id="PTHR46264:SF4">
    <property type="entry name" value="TYROSINE--TRNA LIGASE, CYTOPLASMIC"/>
    <property type="match status" value="1"/>
</dbReference>
<comment type="catalytic activity">
    <reaction evidence="10">
        <text>tRNA(Tyr) + L-tyrosine + ATP = L-tyrosyl-tRNA(Tyr) + AMP + diphosphate + H(+)</text>
        <dbReference type="Rhea" id="RHEA:10220"/>
        <dbReference type="Rhea" id="RHEA-COMP:9706"/>
        <dbReference type="Rhea" id="RHEA-COMP:9707"/>
        <dbReference type="ChEBI" id="CHEBI:15378"/>
        <dbReference type="ChEBI" id="CHEBI:30616"/>
        <dbReference type="ChEBI" id="CHEBI:33019"/>
        <dbReference type="ChEBI" id="CHEBI:58315"/>
        <dbReference type="ChEBI" id="CHEBI:78442"/>
        <dbReference type="ChEBI" id="CHEBI:78536"/>
        <dbReference type="ChEBI" id="CHEBI:456215"/>
        <dbReference type="EC" id="6.1.1.1"/>
    </reaction>
</comment>
<sequence>MATSAAEGGAVQRSSSSSSSNSSSNSNSNNSNSSNSNGNNNSSSSSSNSSSSSSNSSKGPDIFSGYPPPIPSTLSLEERIARCLSVAEECIQEDELAKLLEKKQFPIAYDGFEPSGRMHIAQGLLKVKNVNKLTSAGCIFVFWVADWFAMLNNKMGGDLKKIRKVGEYFIEVWKSAGMKMDNVRFLWASEEIGKAPEVYWQLVMNIAKANSIS</sequence>
<dbReference type="GeneID" id="25339816"/>
<dbReference type="FunFam" id="3.40.50.620:FF:000085">
    <property type="entry name" value="Tyrosine--tRNA ligase 1 cytoplasmic"/>
    <property type="match status" value="1"/>
</dbReference>
<evidence type="ECO:0000256" key="6">
    <source>
        <dbReference type="ARBA" id="ARBA00022840"/>
    </source>
</evidence>
<reference evidence="13" key="2">
    <citation type="submission" date="2013-10" db="EMBL/GenBank/DDBJ databases">
        <authorList>
            <person name="Aslett M."/>
        </authorList>
    </citation>
    <scope>NUCLEOTIDE SEQUENCE [LARGE SCALE GENOMIC DNA]</scope>
    <source>
        <strain evidence="13">Weybridge</strain>
    </source>
</reference>